<evidence type="ECO:0000256" key="2">
    <source>
        <dbReference type="SAM" id="MobiDB-lite"/>
    </source>
</evidence>
<proteinExistence type="inferred from homology"/>
<gene>
    <name evidence="4" type="ORF">TGEB3V08_LOCUS6424</name>
</gene>
<dbReference type="InterPro" id="IPR013783">
    <property type="entry name" value="Ig-like_fold"/>
</dbReference>
<evidence type="ECO:0000313" key="4">
    <source>
        <dbReference type="EMBL" id="CAD7596482.1"/>
    </source>
</evidence>
<dbReference type="SUPFAM" id="SSF81296">
    <property type="entry name" value="E set domains"/>
    <property type="match status" value="1"/>
</dbReference>
<dbReference type="InterPro" id="IPR014756">
    <property type="entry name" value="Ig_E-set"/>
</dbReference>
<organism evidence="4">
    <name type="scientific">Timema genevievae</name>
    <name type="common">Walking stick</name>
    <dbReference type="NCBI Taxonomy" id="629358"/>
    <lineage>
        <taxon>Eukaryota</taxon>
        <taxon>Metazoa</taxon>
        <taxon>Ecdysozoa</taxon>
        <taxon>Arthropoda</taxon>
        <taxon>Hexapoda</taxon>
        <taxon>Insecta</taxon>
        <taxon>Pterygota</taxon>
        <taxon>Neoptera</taxon>
        <taxon>Polyneoptera</taxon>
        <taxon>Phasmatodea</taxon>
        <taxon>Timematodea</taxon>
        <taxon>Timematoidea</taxon>
        <taxon>Timematidae</taxon>
        <taxon>Timema</taxon>
    </lineage>
</organism>
<dbReference type="Gene3D" id="2.60.40.10">
    <property type="entry name" value="Immunoglobulins"/>
    <property type="match status" value="1"/>
</dbReference>
<dbReference type="Pfam" id="PF00868">
    <property type="entry name" value="Transglut_N"/>
    <property type="match status" value="1"/>
</dbReference>
<dbReference type="InterPro" id="IPR001102">
    <property type="entry name" value="Transglutaminase_N"/>
</dbReference>
<protein>
    <recommendedName>
        <fullName evidence="3">Transglutaminase N-terminal domain-containing protein</fullName>
    </recommendedName>
</protein>
<feature type="region of interest" description="Disordered" evidence="2">
    <location>
        <begin position="152"/>
        <end position="187"/>
    </location>
</feature>
<comment type="similarity">
    <text evidence="1">Belongs to the transglutaminase superfamily. Transglutaminase family.</text>
</comment>
<feature type="compositionally biased region" description="Basic and acidic residues" evidence="2">
    <location>
        <begin position="166"/>
        <end position="187"/>
    </location>
</feature>
<evidence type="ECO:0000259" key="3">
    <source>
        <dbReference type="Pfam" id="PF00868"/>
    </source>
</evidence>
<accession>A0A7R9PN70</accession>
<reference evidence="4" key="1">
    <citation type="submission" date="2020-11" db="EMBL/GenBank/DDBJ databases">
        <authorList>
            <person name="Tran Van P."/>
        </authorList>
    </citation>
    <scope>NUCLEOTIDE SEQUENCE</scope>
</reference>
<evidence type="ECO:0000256" key="1">
    <source>
        <dbReference type="ARBA" id="ARBA00005968"/>
    </source>
</evidence>
<dbReference type="EMBL" id="OE841616">
    <property type="protein sequence ID" value="CAD7596482.1"/>
    <property type="molecule type" value="Genomic_DNA"/>
</dbReference>
<sequence length="187" mass="21549">MATVLEVDGVRMYPLENAKRHHTERYEMIHAEENPSVILRRGQEFELLVKFRERGFDPSKDIVRLVFTFGKAHGNSWPTLAVSGANPSPVKGTRAVSSVTGRMDYSKDIQEWDVRLLKKDQVSVRLEVGTRFSSSTFSGPGEVQDKRHRIRVTGTKTQNQRHRIRDRGTETRDHRHRIRDTGTKILD</sequence>
<dbReference type="AlphaFoldDB" id="A0A7R9PN70"/>
<feature type="domain" description="Transglutaminase N-terminal" evidence="3">
    <location>
        <begin position="10"/>
        <end position="130"/>
    </location>
</feature>
<name>A0A7R9PN70_TIMGE</name>